<feature type="compositionally biased region" description="Basic and acidic residues" evidence="1">
    <location>
        <begin position="1"/>
        <end position="13"/>
    </location>
</feature>
<organism evidence="3">
    <name type="scientific">marine metagenome</name>
    <dbReference type="NCBI Taxonomy" id="408172"/>
    <lineage>
        <taxon>unclassified sequences</taxon>
        <taxon>metagenomes</taxon>
        <taxon>ecological metagenomes</taxon>
    </lineage>
</organism>
<gene>
    <name evidence="3" type="ORF">METZ01_LOCUS357655</name>
</gene>
<name>A0A382S7C4_9ZZZZ</name>
<dbReference type="CDD" id="cd02955">
    <property type="entry name" value="SSP411"/>
    <property type="match status" value="1"/>
</dbReference>
<feature type="non-terminal residue" evidence="3">
    <location>
        <position position="251"/>
    </location>
</feature>
<dbReference type="Pfam" id="PF03190">
    <property type="entry name" value="Thioredox_DsbH"/>
    <property type="match status" value="1"/>
</dbReference>
<evidence type="ECO:0000259" key="2">
    <source>
        <dbReference type="Pfam" id="PF03190"/>
    </source>
</evidence>
<sequence length="251" mass="28768">VTEPKPPQEEAKPKHTNRLAKEASPYLHQHQHNPVDWYPWGEEAFKKARDEQKPILLSIGYSTCHWCHVMERESFEDEATAKVMNEHFVSIKLDREERPDVDKIYMTFVQATTGSGGWPLNVWLTPDLKPFYGGTYFPPVAKFGKPSFTDVLRQIADAWKTQRKDILASANDISQRIGESIALKAKANIKLDPLWLDKAISQFKSQYDPRFGGFGNAPKFPRPSLPLMLLRHAHRTGDQDSVRMVLHTCDQ</sequence>
<dbReference type="EMBL" id="UINC01126367">
    <property type="protein sequence ID" value="SVD04801.1"/>
    <property type="molecule type" value="Genomic_DNA"/>
</dbReference>
<dbReference type="SUPFAM" id="SSF52833">
    <property type="entry name" value="Thioredoxin-like"/>
    <property type="match status" value="1"/>
</dbReference>
<protein>
    <recommendedName>
        <fullName evidence="2">Spermatogenesis-associated protein 20-like TRX domain-containing protein</fullName>
    </recommendedName>
</protein>
<feature type="non-terminal residue" evidence="3">
    <location>
        <position position="1"/>
    </location>
</feature>
<dbReference type="InterPro" id="IPR036249">
    <property type="entry name" value="Thioredoxin-like_sf"/>
</dbReference>
<dbReference type="PANTHER" id="PTHR42899">
    <property type="entry name" value="SPERMATOGENESIS-ASSOCIATED PROTEIN 20"/>
    <property type="match status" value="1"/>
</dbReference>
<feature type="domain" description="Spermatogenesis-associated protein 20-like TRX" evidence="2">
    <location>
        <begin position="16"/>
        <end position="177"/>
    </location>
</feature>
<dbReference type="SUPFAM" id="SSF48208">
    <property type="entry name" value="Six-hairpin glycosidases"/>
    <property type="match status" value="1"/>
</dbReference>
<dbReference type="PANTHER" id="PTHR42899:SF1">
    <property type="entry name" value="SPERMATOGENESIS-ASSOCIATED PROTEIN 20"/>
    <property type="match status" value="1"/>
</dbReference>
<dbReference type="InterPro" id="IPR004879">
    <property type="entry name" value="Ssp411-like_TRX"/>
</dbReference>
<accession>A0A382S7C4</accession>
<dbReference type="AlphaFoldDB" id="A0A382S7C4"/>
<evidence type="ECO:0000256" key="1">
    <source>
        <dbReference type="SAM" id="MobiDB-lite"/>
    </source>
</evidence>
<proteinExistence type="predicted"/>
<evidence type="ECO:0000313" key="3">
    <source>
        <dbReference type="EMBL" id="SVD04801.1"/>
    </source>
</evidence>
<dbReference type="InterPro" id="IPR008928">
    <property type="entry name" value="6-hairpin_glycosidase_sf"/>
</dbReference>
<dbReference type="InterPro" id="IPR024705">
    <property type="entry name" value="Ssp411"/>
</dbReference>
<dbReference type="Gene3D" id="3.40.30.10">
    <property type="entry name" value="Glutaredoxin"/>
    <property type="match status" value="1"/>
</dbReference>
<dbReference type="GO" id="GO:0005975">
    <property type="term" value="P:carbohydrate metabolic process"/>
    <property type="evidence" value="ECO:0007669"/>
    <property type="project" value="InterPro"/>
</dbReference>
<reference evidence="3" key="1">
    <citation type="submission" date="2018-05" db="EMBL/GenBank/DDBJ databases">
        <authorList>
            <person name="Lanie J.A."/>
            <person name="Ng W.-L."/>
            <person name="Kazmierczak K.M."/>
            <person name="Andrzejewski T.M."/>
            <person name="Davidsen T.M."/>
            <person name="Wayne K.J."/>
            <person name="Tettelin H."/>
            <person name="Glass J.I."/>
            <person name="Rusch D."/>
            <person name="Podicherti R."/>
            <person name="Tsui H.-C.T."/>
            <person name="Winkler M.E."/>
        </authorList>
    </citation>
    <scope>NUCLEOTIDE SEQUENCE</scope>
</reference>
<feature type="region of interest" description="Disordered" evidence="1">
    <location>
        <begin position="1"/>
        <end position="26"/>
    </location>
</feature>